<proteinExistence type="predicted"/>
<feature type="transmembrane region" description="Helical" evidence="1">
    <location>
        <begin position="71"/>
        <end position="91"/>
    </location>
</feature>
<dbReference type="Pfam" id="PF07853">
    <property type="entry name" value="DUF1648"/>
    <property type="match status" value="1"/>
</dbReference>
<keyword evidence="1" id="KW-1133">Transmembrane helix</keyword>
<sequence>MTTAPPADPSNRSRLALRRFILVAVWLPVALVAVALVKQLIALPQLPATVAVHWNAAGEADGFAPAWTQPVMTVLFGLGLPLLMVATSLPGLRRGDTGPTYRLMGAAAAAVSAVVTVALTWTLSMQVGLDVVSQAPTVWAALIASLIAGAVVGVAAWFLQPAARPVAGSAPPAEPLALAPHERVLWMRSVAMTPGAAIAIIAAVVLVAVSAVMAWVTGADTTLVWILTGVTILLLLLAATTLAFHVRVDDTGLHVDSVLGIPRFTVPLADIESAARVEVNPMGEFGGWGVRIAPQGRRFGIVLRAGEALEVTRRNGRRVTVTVDDAATAAALLEALVLRAATRP</sequence>
<feature type="transmembrane region" description="Helical" evidence="1">
    <location>
        <begin position="138"/>
        <end position="159"/>
    </location>
</feature>
<evidence type="ECO:0000313" key="4">
    <source>
        <dbReference type="Proteomes" id="UP001501407"/>
    </source>
</evidence>
<keyword evidence="4" id="KW-1185">Reference proteome</keyword>
<dbReference type="RefSeq" id="WP_194413582.1">
    <property type="nucleotide sequence ID" value="NZ_BAABKZ010000001.1"/>
</dbReference>
<feature type="transmembrane region" description="Helical" evidence="1">
    <location>
        <begin position="103"/>
        <end position="123"/>
    </location>
</feature>
<feature type="transmembrane region" description="Helical" evidence="1">
    <location>
        <begin position="196"/>
        <end position="216"/>
    </location>
</feature>
<dbReference type="Proteomes" id="UP001501407">
    <property type="component" value="Unassembled WGS sequence"/>
</dbReference>
<keyword evidence="1" id="KW-0812">Transmembrane</keyword>
<organism evidence="3 4">
    <name type="scientific">Microbacterium yannicii</name>
    <dbReference type="NCBI Taxonomy" id="671622"/>
    <lineage>
        <taxon>Bacteria</taxon>
        <taxon>Bacillati</taxon>
        <taxon>Actinomycetota</taxon>
        <taxon>Actinomycetes</taxon>
        <taxon>Micrococcales</taxon>
        <taxon>Microbacteriaceae</taxon>
        <taxon>Microbacterium</taxon>
    </lineage>
</organism>
<gene>
    <name evidence="3" type="ORF">GCM10025760_18500</name>
</gene>
<accession>A0ABP9M886</accession>
<reference evidence="4" key="1">
    <citation type="journal article" date="2019" name="Int. J. Syst. Evol. Microbiol.">
        <title>The Global Catalogue of Microorganisms (GCM) 10K type strain sequencing project: providing services to taxonomists for standard genome sequencing and annotation.</title>
        <authorList>
            <consortium name="The Broad Institute Genomics Platform"/>
            <consortium name="The Broad Institute Genome Sequencing Center for Infectious Disease"/>
            <person name="Wu L."/>
            <person name="Ma J."/>
        </authorList>
    </citation>
    <scope>NUCLEOTIDE SEQUENCE [LARGE SCALE GENOMIC DNA]</scope>
    <source>
        <strain evidence="4">JCM 18959</strain>
    </source>
</reference>
<comment type="caution">
    <text evidence="3">The sequence shown here is derived from an EMBL/GenBank/DDBJ whole genome shotgun (WGS) entry which is preliminary data.</text>
</comment>
<dbReference type="InterPro" id="IPR012867">
    <property type="entry name" value="DUF1648"/>
</dbReference>
<protein>
    <recommendedName>
        <fullName evidence="2">DUF1648 domain-containing protein</fullName>
    </recommendedName>
</protein>
<evidence type="ECO:0000259" key="2">
    <source>
        <dbReference type="Pfam" id="PF07853"/>
    </source>
</evidence>
<keyword evidence="1" id="KW-0472">Membrane</keyword>
<dbReference type="EMBL" id="BAABKZ010000001">
    <property type="protein sequence ID" value="GAA5091390.1"/>
    <property type="molecule type" value="Genomic_DNA"/>
</dbReference>
<evidence type="ECO:0000256" key="1">
    <source>
        <dbReference type="SAM" id="Phobius"/>
    </source>
</evidence>
<feature type="transmembrane region" description="Helical" evidence="1">
    <location>
        <begin position="20"/>
        <end position="41"/>
    </location>
</feature>
<evidence type="ECO:0000313" key="3">
    <source>
        <dbReference type="EMBL" id="GAA5091390.1"/>
    </source>
</evidence>
<feature type="transmembrane region" description="Helical" evidence="1">
    <location>
        <begin position="222"/>
        <end position="244"/>
    </location>
</feature>
<name>A0ABP9M886_9MICO</name>
<feature type="domain" description="DUF1648" evidence="2">
    <location>
        <begin position="31"/>
        <end position="68"/>
    </location>
</feature>